<dbReference type="EMBL" id="CACTIH010003635">
    <property type="protein sequence ID" value="CAA2979873.1"/>
    <property type="molecule type" value="Genomic_DNA"/>
</dbReference>
<name>A0A8S0RJI7_OLEEU</name>
<protein>
    <submittedName>
        <fullName evidence="1">Uncharacterized protein</fullName>
    </submittedName>
</protein>
<keyword evidence="2" id="KW-1185">Reference proteome</keyword>
<accession>A0A8S0RJI7</accession>
<proteinExistence type="predicted"/>
<dbReference type="OrthoDB" id="608866at2759"/>
<sequence length="131" mass="14905">MHFWKEVPKKKCSHDSKDASFPGKLTLEELYLARQDKCISLCNNSAEKRKFTSTLITFHRRSKQNKGRTNLQAGENSSLAAEGYNLESAVSTCTFETVPAKSCSNDNVEDLKNEKDIQLRDPFVRNEKEVC</sequence>
<dbReference type="Proteomes" id="UP000594638">
    <property type="component" value="Unassembled WGS sequence"/>
</dbReference>
<evidence type="ECO:0000313" key="1">
    <source>
        <dbReference type="EMBL" id="CAA2979873.1"/>
    </source>
</evidence>
<gene>
    <name evidence="1" type="ORF">OLEA9_A039998</name>
</gene>
<dbReference type="Gramene" id="OE9A039998T1">
    <property type="protein sequence ID" value="OE9A039998C1"/>
    <property type="gene ID" value="OE9A039998"/>
</dbReference>
<comment type="caution">
    <text evidence="1">The sequence shown here is derived from an EMBL/GenBank/DDBJ whole genome shotgun (WGS) entry which is preliminary data.</text>
</comment>
<organism evidence="1 2">
    <name type="scientific">Olea europaea subsp. europaea</name>
    <dbReference type="NCBI Taxonomy" id="158383"/>
    <lineage>
        <taxon>Eukaryota</taxon>
        <taxon>Viridiplantae</taxon>
        <taxon>Streptophyta</taxon>
        <taxon>Embryophyta</taxon>
        <taxon>Tracheophyta</taxon>
        <taxon>Spermatophyta</taxon>
        <taxon>Magnoliopsida</taxon>
        <taxon>eudicotyledons</taxon>
        <taxon>Gunneridae</taxon>
        <taxon>Pentapetalae</taxon>
        <taxon>asterids</taxon>
        <taxon>lamiids</taxon>
        <taxon>Lamiales</taxon>
        <taxon>Oleaceae</taxon>
        <taxon>Oleeae</taxon>
        <taxon>Olea</taxon>
    </lineage>
</organism>
<evidence type="ECO:0000313" key="2">
    <source>
        <dbReference type="Proteomes" id="UP000594638"/>
    </source>
</evidence>
<reference evidence="1 2" key="1">
    <citation type="submission" date="2019-12" db="EMBL/GenBank/DDBJ databases">
        <authorList>
            <person name="Alioto T."/>
            <person name="Alioto T."/>
            <person name="Gomez Garrido J."/>
        </authorList>
    </citation>
    <scope>NUCLEOTIDE SEQUENCE [LARGE SCALE GENOMIC DNA]</scope>
</reference>
<dbReference type="AlphaFoldDB" id="A0A8S0RJI7"/>